<evidence type="ECO:0000313" key="2">
    <source>
        <dbReference type="Proteomes" id="UP000410492"/>
    </source>
</evidence>
<reference evidence="1 2" key="1">
    <citation type="submission" date="2019-01" db="EMBL/GenBank/DDBJ databases">
        <authorList>
            <person name="Sayadi A."/>
        </authorList>
    </citation>
    <scope>NUCLEOTIDE SEQUENCE [LARGE SCALE GENOMIC DNA]</scope>
</reference>
<evidence type="ECO:0000313" key="1">
    <source>
        <dbReference type="EMBL" id="VEN52955.1"/>
    </source>
</evidence>
<proteinExistence type="predicted"/>
<organism evidence="1 2">
    <name type="scientific">Callosobruchus maculatus</name>
    <name type="common">Southern cowpea weevil</name>
    <name type="synonym">Pulse bruchid</name>
    <dbReference type="NCBI Taxonomy" id="64391"/>
    <lineage>
        <taxon>Eukaryota</taxon>
        <taxon>Metazoa</taxon>
        <taxon>Ecdysozoa</taxon>
        <taxon>Arthropoda</taxon>
        <taxon>Hexapoda</taxon>
        <taxon>Insecta</taxon>
        <taxon>Pterygota</taxon>
        <taxon>Neoptera</taxon>
        <taxon>Endopterygota</taxon>
        <taxon>Coleoptera</taxon>
        <taxon>Polyphaga</taxon>
        <taxon>Cucujiformia</taxon>
        <taxon>Chrysomeloidea</taxon>
        <taxon>Chrysomelidae</taxon>
        <taxon>Bruchinae</taxon>
        <taxon>Bruchini</taxon>
        <taxon>Callosobruchus</taxon>
    </lineage>
</organism>
<protein>
    <submittedName>
        <fullName evidence="1">Uncharacterized protein</fullName>
    </submittedName>
</protein>
<feature type="non-terminal residue" evidence="1">
    <location>
        <position position="60"/>
    </location>
</feature>
<dbReference type="Proteomes" id="UP000410492">
    <property type="component" value="Unassembled WGS sequence"/>
</dbReference>
<accession>A0A653CYE7</accession>
<dbReference type="EMBL" id="CAACVG010009345">
    <property type="protein sequence ID" value="VEN52955.1"/>
    <property type="molecule type" value="Genomic_DNA"/>
</dbReference>
<name>A0A653CYE7_CALMS</name>
<dbReference type="AlphaFoldDB" id="A0A653CYE7"/>
<sequence>MTMKLEKPTVPTLRLPKVLGTVNLIRARFCVECTPMIGNFGADCTDLTLTMHAVKNKKAV</sequence>
<gene>
    <name evidence="1" type="ORF">CALMAC_LOCUS12918</name>
</gene>
<keyword evidence="2" id="KW-1185">Reference proteome</keyword>